<dbReference type="EMBL" id="KB301727">
    <property type="protein sequence ID" value="ELU05223.1"/>
    <property type="molecule type" value="Genomic_DNA"/>
</dbReference>
<dbReference type="EMBL" id="AMQN01023589">
    <property type="status" value="NOT_ANNOTATED_CDS"/>
    <property type="molecule type" value="Genomic_DNA"/>
</dbReference>
<evidence type="ECO:0000313" key="3">
    <source>
        <dbReference type="Proteomes" id="UP000014760"/>
    </source>
</evidence>
<evidence type="ECO:0008006" key="4">
    <source>
        <dbReference type="Google" id="ProtNLM"/>
    </source>
</evidence>
<sequence>MNLQTSLNERDRSIVPLIATAKVVPNGNLFVEAKTTEGLDELRKKIAPLTSDLFGEAASLRLMDDSKTRPKHVIIRNVPAHYDADTILEEARVEYSSASSVDPALICPAIEEDLRIAAKWADIWGMRFNASKTVAMYISRTTATPLPITFAGATLEYNQEHLHLGFILDSALSLHAHVNALT</sequence>
<gene>
    <name evidence="1" type="ORF">CAPTEDRAFT_195635</name>
</gene>
<dbReference type="OrthoDB" id="6239463at2759"/>
<evidence type="ECO:0000313" key="1">
    <source>
        <dbReference type="EMBL" id="ELU05223.1"/>
    </source>
</evidence>
<name>R7UGK3_CAPTE</name>
<dbReference type="AlphaFoldDB" id="R7UGK3"/>
<dbReference type="EnsemblMetazoa" id="CapteT195635">
    <property type="protein sequence ID" value="CapteP195635"/>
    <property type="gene ID" value="CapteG195635"/>
</dbReference>
<dbReference type="Proteomes" id="UP000014760">
    <property type="component" value="Unassembled WGS sequence"/>
</dbReference>
<evidence type="ECO:0000313" key="2">
    <source>
        <dbReference type="EnsemblMetazoa" id="CapteP195635"/>
    </source>
</evidence>
<proteinExistence type="predicted"/>
<reference evidence="1 3" key="2">
    <citation type="journal article" date="2013" name="Nature">
        <title>Insights into bilaterian evolution from three spiralian genomes.</title>
        <authorList>
            <person name="Simakov O."/>
            <person name="Marletaz F."/>
            <person name="Cho S.J."/>
            <person name="Edsinger-Gonzales E."/>
            <person name="Havlak P."/>
            <person name="Hellsten U."/>
            <person name="Kuo D.H."/>
            <person name="Larsson T."/>
            <person name="Lv J."/>
            <person name="Arendt D."/>
            <person name="Savage R."/>
            <person name="Osoegawa K."/>
            <person name="de Jong P."/>
            <person name="Grimwood J."/>
            <person name="Chapman J.A."/>
            <person name="Shapiro H."/>
            <person name="Aerts A."/>
            <person name="Otillar R.P."/>
            <person name="Terry A.Y."/>
            <person name="Boore J.L."/>
            <person name="Grigoriev I.V."/>
            <person name="Lindberg D.R."/>
            <person name="Seaver E.C."/>
            <person name="Weisblat D.A."/>
            <person name="Putnam N.H."/>
            <person name="Rokhsar D.S."/>
        </authorList>
    </citation>
    <scope>NUCLEOTIDE SEQUENCE</scope>
    <source>
        <strain evidence="1 3">I ESC-2004</strain>
    </source>
</reference>
<keyword evidence="3" id="KW-1185">Reference proteome</keyword>
<protein>
    <recommendedName>
        <fullName evidence="4">Reverse transcriptase domain-containing protein</fullName>
    </recommendedName>
</protein>
<organism evidence="1">
    <name type="scientific">Capitella teleta</name>
    <name type="common">Polychaete worm</name>
    <dbReference type="NCBI Taxonomy" id="283909"/>
    <lineage>
        <taxon>Eukaryota</taxon>
        <taxon>Metazoa</taxon>
        <taxon>Spiralia</taxon>
        <taxon>Lophotrochozoa</taxon>
        <taxon>Annelida</taxon>
        <taxon>Polychaeta</taxon>
        <taxon>Sedentaria</taxon>
        <taxon>Scolecida</taxon>
        <taxon>Capitellidae</taxon>
        <taxon>Capitella</taxon>
    </lineage>
</organism>
<reference evidence="3" key="1">
    <citation type="submission" date="2012-12" db="EMBL/GenBank/DDBJ databases">
        <authorList>
            <person name="Hellsten U."/>
            <person name="Grimwood J."/>
            <person name="Chapman J.A."/>
            <person name="Shapiro H."/>
            <person name="Aerts A."/>
            <person name="Otillar R.P."/>
            <person name="Terry A.Y."/>
            <person name="Boore J.L."/>
            <person name="Simakov O."/>
            <person name="Marletaz F."/>
            <person name="Cho S.-J."/>
            <person name="Edsinger-Gonzales E."/>
            <person name="Havlak P."/>
            <person name="Kuo D.-H."/>
            <person name="Larsson T."/>
            <person name="Lv J."/>
            <person name="Arendt D."/>
            <person name="Savage R."/>
            <person name="Osoegawa K."/>
            <person name="de Jong P."/>
            <person name="Lindberg D.R."/>
            <person name="Seaver E.C."/>
            <person name="Weisblat D.A."/>
            <person name="Putnam N.H."/>
            <person name="Grigoriev I.V."/>
            <person name="Rokhsar D.S."/>
        </authorList>
    </citation>
    <scope>NUCLEOTIDE SEQUENCE</scope>
    <source>
        <strain evidence="3">I ESC-2004</strain>
    </source>
</reference>
<reference evidence="2" key="3">
    <citation type="submission" date="2015-06" db="UniProtKB">
        <authorList>
            <consortium name="EnsemblMetazoa"/>
        </authorList>
    </citation>
    <scope>IDENTIFICATION</scope>
</reference>
<dbReference type="EMBL" id="AMQN01023588">
    <property type="status" value="NOT_ANNOTATED_CDS"/>
    <property type="molecule type" value="Genomic_DNA"/>
</dbReference>
<accession>R7UGK3</accession>
<dbReference type="HOGENOM" id="CLU_1483343_0_0_1"/>